<accession>A0A371R7V4</accession>
<dbReference type="InterPro" id="IPR006342">
    <property type="entry name" value="FkbM_mtfrase"/>
</dbReference>
<protein>
    <submittedName>
        <fullName evidence="2">FkbM family methyltransferase</fullName>
    </submittedName>
</protein>
<gene>
    <name evidence="2" type="ORF">DX908_14765</name>
</gene>
<dbReference type="NCBIfam" id="TIGR01444">
    <property type="entry name" value="fkbM_fam"/>
    <property type="match status" value="1"/>
</dbReference>
<dbReference type="Gene3D" id="3.40.50.150">
    <property type="entry name" value="Vaccinia Virus protein VP39"/>
    <property type="match status" value="1"/>
</dbReference>
<name>A0A371R7V4_9PROT</name>
<dbReference type="PANTHER" id="PTHR36973">
    <property type="entry name" value="SLL1456 PROTEIN-RELATED"/>
    <property type="match status" value="1"/>
</dbReference>
<dbReference type="EMBL" id="QUQO01000002">
    <property type="protein sequence ID" value="RFB01541.1"/>
    <property type="molecule type" value="Genomic_DNA"/>
</dbReference>
<proteinExistence type="predicted"/>
<dbReference type="PANTHER" id="PTHR36973:SF4">
    <property type="entry name" value="NODULATION PROTEIN"/>
    <property type="match status" value="1"/>
</dbReference>
<dbReference type="AlphaFoldDB" id="A0A371R7V4"/>
<dbReference type="Proteomes" id="UP000264589">
    <property type="component" value="Unassembled WGS sequence"/>
</dbReference>
<comment type="caution">
    <text evidence="2">The sequence shown here is derived from an EMBL/GenBank/DDBJ whole genome shotgun (WGS) entry which is preliminary data.</text>
</comment>
<feature type="domain" description="Methyltransferase FkbM" evidence="1">
    <location>
        <begin position="30"/>
        <end position="187"/>
    </location>
</feature>
<dbReference type="Pfam" id="PF05050">
    <property type="entry name" value="Methyltransf_21"/>
    <property type="match status" value="1"/>
</dbReference>
<evidence type="ECO:0000259" key="1">
    <source>
        <dbReference type="Pfam" id="PF05050"/>
    </source>
</evidence>
<sequence>MVLTERPTRDFDAFFTHLKSLGFAPKTCIDVGAAKGTLSIYQAFPEAQHVVYEPLPDFHAELAKTMKPYRHVIRTCALMEEKATKTLLRHQDLFGSSMMHRRKDDDQRVVEVEVTTLDDEMAELSCEKPILLKTDCQGADLLVLKGGKETLKDVDVAIVEASFFPFWGPHHPIFYEIITFMKEAGFVVYDLLDGLYRPSDNALGQVDIAFVKEKGALRRSHAW</sequence>
<keyword evidence="2" id="KW-0808">Transferase</keyword>
<keyword evidence="2" id="KW-0489">Methyltransferase</keyword>
<dbReference type="InterPro" id="IPR053188">
    <property type="entry name" value="FkbM_Methyltransferase"/>
</dbReference>
<keyword evidence="3" id="KW-1185">Reference proteome</keyword>
<evidence type="ECO:0000313" key="2">
    <source>
        <dbReference type="EMBL" id="RFB01541.1"/>
    </source>
</evidence>
<dbReference type="SUPFAM" id="SSF53335">
    <property type="entry name" value="S-adenosyl-L-methionine-dependent methyltransferases"/>
    <property type="match status" value="1"/>
</dbReference>
<dbReference type="GO" id="GO:0008171">
    <property type="term" value="F:O-methyltransferase activity"/>
    <property type="evidence" value="ECO:0007669"/>
    <property type="project" value="TreeGrafter"/>
</dbReference>
<dbReference type="InParanoid" id="A0A371R7V4"/>
<reference evidence="2 3" key="1">
    <citation type="submission" date="2018-08" db="EMBL/GenBank/DDBJ databases">
        <title>Parvularcula sp. SM1705, isolated from surface water of the South Sea China.</title>
        <authorList>
            <person name="Sun L."/>
        </authorList>
    </citation>
    <scope>NUCLEOTIDE SEQUENCE [LARGE SCALE GENOMIC DNA]</scope>
    <source>
        <strain evidence="2 3">SM1705</strain>
    </source>
</reference>
<dbReference type="GO" id="GO:0032259">
    <property type="term" value="P:methylation"/>
    <property type="evidence" value="ECO:0007669"/>
    <property type="project" value="UniProtKB-KW"/>
</dbReference>
<dbReference type="InterPro" id="IPR029063">
    <property type="entry name" value="SAM-dependent_MTases_sf"/>
</dbReference>
<organism evidence="2 3">
    <name type="scientific">Parvularcula marina</name>
    <dbReference type="NCBI Taxonomy" id="2292771"/>
    <lineage>
        <taxon>Bacteria</taxon>
        <taxon>Pseudomonadati</taxon>
        <taxon>Pseudomonadota</taxon>
        <taxon>Alphaproteobacteria</taxon>
        <taxon>Parvularculales</taxon>
        <taxon>Parvularculaceae</taxon>
        <taxon>Parvularcula</taxon>
    </lineage>
</organism>
<evidence type="ECO:0000313" key="3">
    <source>
        <dbReference type="Proteomes" id="UP000264589"/>
    </source>
</evidence>